<evidence type="ECO:0000259" key="3">
    <source>
        <dbReference type="SMART" id="SM00287"/>
    </source>
</evidence>
<evidence type="ECO:0000256" key="2">
    <source>
        <dbReference type="SAM" id="SignalP"/>
    </source>
</evidence>
<dbReference type="GeneID" id="31894035"/>
<name>A0A090FZ00_MESPL</name>
<accession>A0A090FZ00</accession>
<protein>
    <submittedName>
        <fullName evidence="4">SH3 type 3 domain protein</fullName>
    </submittedName>
</protein>
<gene>
    <name evidence="4" type="ORF">MPLDJ20_90265</name>
</gene>
<keyword evidence="2" id="KW-0732">Signal</keyword>
<dbReference type="SMART" id="SM00287">
    <property type="entry name" value="SH3b"/>
    <property type="match status" value="1"/>
</dbReference>
<dbReference type="InterPro" id="IPR003646">
    <property type="entry name" value="SH3-like_bac-type"/>
</dbReference>
<feature type="region of interest" description="Disordered" evidence="1">
    <location>
        <begin position="102"/>
        <end position="141"/>
    </location>
</feature>
<feature type="compositionally biased region" description="Basic residues" evidence="1">
    <location>
        <begin position="103"/>
        <end position="131"/>
    </location>
</feature>
<feature type="signal peptide" evidence="2">
    <location>
        <begin position="1"/>
        <end position="25"/>
    </location>
</feature>
<feature type="chain" id="PRO_5001855955" evidence="2">
    <location>
        <begin position="26"/>
        <end position="141"/>
    </location>
</feature>
<evidence type="ECO:0000313" key="4">
    <source>
        <dbReference type="EMBL" id="CDX46891.1"/>
    </source>
</evidence>
<organism evidence="4 5">
    <name type="scientific">Mesorhizobium plurifarium</name>
    <dbReference type="NCBI Taxonomy" id="69974"/>
    <lineage>
        <taxon>Bacteria</taxon>
        <taxon>Pseudomonadati</taxon>
        <taxon>Pseudomonadota</taxon>
        <taxon>Alphaproteobacteria</taxon>
        <taxon>Hyphomicrobiales</taxon>
        <taxon>Phyllobacteriaceae</taxon>
        <taxon>Mesorhizobium</taxon>
    </lineage>
</organism>
<evidence type="ECO:0000313" key="5">
    <source>
        <dbReference type="Proteomes" id="UP000046373"/>
    </source>
</evidence>
<dbReference type="EMBL" id="CCNB01000046">
    <property type="protein sequence ID" value="CDX46891.1"/>
    <property type="molecule type" value="Genomic_DNA"/>
</dbReference>
<sequence>MNFRMFLALIGAFVGLAALSAPASAATVAHTTTSLNVRSGPGAHYAKIATLPAGHRVELYHCEDSWCSIRAAGIHGWASASYLERSQVVRPVIVQPHIVIRPPHYRPHRPHWSHKPHRPRPPKPPRPHKPQCKIAPGFPCK</sequence>
<proteinExistence type="predicted"/>
<dbReference type="AlphaFoldDB" id="A0A090FZ00"/>
<evidence type="ECO:0000256" key="1">
    <source>
        <dbReference type="SAM" id="MobiDB-lite"/>
    </source>
</evidence>
<dbReference type="Gene3D" id="2.30.30.40">
    <property type="entry name" value="SH3 Domains"/>
    <property type="match status" value="1"/>
</dbReference>
<dbReference type="Pfam" id="PF08239">
    <property type="entry name" value="SH3_3"/>
    <property type="match status" value="1"/>
</dbReference>
<reference evidence="4 5" key="1">
    <citation type="submission" date="2014-08" db="EMBL/GenBank/DDBJ databases">
        <authorList>
            <person name="Moulin Lionel"/>
        </authorList>
    </citation>
    <scope>NUCLEOTIDE SEQUENCE [LARGE SCALE GENOMIC DNA]</scope>
</reference>
<dbReference type="Proteomes" id="UP000046373">
    <property type="component" value="Unassembled WGS sequence"/>
</dbReference>
<feature type="domain" description="SH3b" evidence="3">
    <location>
        <begin position="25"/>
        <end position="87"/>
    </location>
</feature>